<name>A0ABP1RQ90_9HEXA</name>
<sequence>MNSKIVLGFIAVAAIVEASAAPQEELEVPRLLLLPPTYQYIPTLCEIGDDGCQQRIKHKDAAGRKAYVAEVDEWIATLDGPSKATWEQDYPEVSQNYRSFSG</sequence>
<comment type="caution">
    <text evidence="2">The sequence shown here is derived from an EMBL/GenBank/DDBJ whole genome shotgun (WGS) entry which is preliminary data.</text>
</comment>
<keyword evidence="3" id="KW-1185">Reference proteome</keyword>
<evidence type="ECO:0000313" key="2">
    <source>
        <dbReference type="EMBL" id="CAL8132726.1"/>
    </source>
</evidence>
<protein>
    <submittedName>
        <fullName evidence="2">Uncharacterized protein</fullName>
    </submittedName>
</protein>
<organism evidence="2 3">
    <name type="scientific">Orchesella dallaii</name>
    <dbReference type="NCBI Taxonomy" id="48710"/>
    <lineage>
        <taxon>Eukaryota</taxon>
        <taxon>Metazoa</taxon>
        <taxon>Ecdysozoa</taxon>
        <taxon>Arthropoda</taxon>
        <taxon>Hexapoda</taxon>
        <taxon>Collembola</taxon>
        <taxon>Entomobryomorpha</taxon>
        <taxon>Entomobryoidea</taxon>
        <taxon>Orchesellidae</taxon>
        <taxon>Orchesellinae</taxon>
        <taxon>Orchesella</taxon>
    </lineage>
</organism>
<evidence type="ECO:0000256" key="1">
    <source>
        <dbReference type="SAM" id="SignalP"/>
    </source>
</evidence>
<feature type="signal peptide" evidence="1">
    <location>
        <begin position="1"/>
        <end position="20"/>
    </location>
</feature>
<feature type="chain" id="PRO_5046730611" evidence="1">
    <location>
        <begin position="21"/>
        <end position="102"/>
    </location>
</feature>
<evidence type="ECO:0000313" key="3">
    <source>
        <dbReference type="Proteomes" id="UP001642540"/>
    </source>
</evidence>
<reference evidence="2 3" key="1">
    <citation type="submission" date="2024-08" db="EMBL/GenBank/DDBJ databases">
        <authorList>
            <person name="Cucini C."/>
            <person name="Frati F."/>
        </authorList>
    </citation>
    <scope>NUCLEOTIDE SEQUENCE [LARGE SCALE GENOMIC DNA]</scope>
</reference>
<dbReference type="EMBL" id="CAXLJM020000093">
    <property type="protein sequence ID" value="CAL8132726.1"/>
    <property type="molecule type" value="Genomic_DNA"/>
</dbReference>
<gene>
    <name evidence="2" type="ORF">ODALV1_LOCUS24731</name>
</gene>
<accession>A0ABP1RQ90</accession>
<keyword evidence="1" id="KW-0732">Signal</keyword>
<proteinExistence type="predicted"/>
<dbReference type="Proteomes" id="UP001642540">
    <property type="component" value="Unassembled WGS sequence"/>
</dbReference>